<dbReference type="Gene3D" id="3.40.50.720">
    <property type="entry name" value="NAD(P)-binding Rossmann-like Domain"/>
    <property type="match status" value="1"/>
</dbReference>
<reference evidence="3 4" key="1">
    <citation type="submission" date="2015-04" db="EMBL/GenBank/DDBJ databases">
        <title>Complete genome sequence of Schizopora paradoxa KUC8140, a cosmopolitan wood degrader in East Asia.</title>
        <authorList>
            <consortium name="DOE Joint Genome Institute"/>
            <person name="Min B."/>
            <person name="Park H."/>
            <person name="Jang Y."/>
            <person name="Kim J.-J."/>
            <person name="Kim K.H."/>
            <person name="Pangilinan J."/>
            <person name="Lipzen A."/>
            <person name="Riley R."/>
            <person name="Grigoriev I.V."/>
            <person name="Spatafora J.W."/>
            <person name="Choi I.-G."/>
        </authorList>
    </citation>
    <scope>NUCLEOTIDE SEQUENCE [LARGE SCALE GENOMIC DNA]</scope>
    <source>
        <strain evidence="3 4">KUC8140</strain>
    </source>
</reference>
<dbReference type="GO" id="GO:0016616">
    <property type="term" value="F:oxidoreductase activity, acting on the CH-OH group of donors, NAD or NADP as acceptor"/>
    <property type="evidence" value="ECO:0007669"/>
    <property type="project" value="TreeGrafter"/>
</dbReference>
<dbReference type="PANTHER" id="PTHR42760:SF121">
    <property type="entry name" value="3-OXOACYL-(ACYL-CARRIER-PROTEIN) REDUCTASE"/>
    <property type="match status" value="1"/>
</dbReference>
<evidence type="ECO:0000256" key="1">
    <source>
        <dbReference type="ARBA" id="ARBA00006484"/>
    </source>
</evidence>
<proteinExistence type="inferred from homology"/>
<dbReference type="SUPFAM" id="SSF51735">
    <property type="entry name" value="NAD(P)-binding Rossmann-fold domains"/>
    <property type="match status" value="1"/>
</dbReference>
<evidence type="ECO:0000313" key="3">
    <source>
        <dbReference type="EMBL" id="KLO13204.1"/>
    </source>
</evidence>
<keyword evidence="2" id="KW-0521">NADP</keyword>
<keyword evidence="4" id="KW-1185">Reference proteome</keyword>
<dbReference type="InterPro" id="IPR002347">
    <property type="entry name" value="SDR_fam"/>
</dbReference>
<dbReference type="PRINTS" id="PR00080">
    <property type="entry name" value="SDRFAMILY"/>
</dbReference>
<dbReference type="InParanoid" id="A0A0H2RMU2"/>
<dbReference type="OrthoDB" id="498125at2759"/>
<dbReference type="Proteomes" id="UP000053477">
    <property type="component" value="Unassembled WGS sequence"/>
</dbReference>
<dbReference type="EMBL" id="KQ085963">
    <property type="protein sequence ID" value="KLO13204.1"/>
    <property type="molecule type" value="Genomic_DNA"/>
</dbReference>
<name>A0A0H2RMU2_9AGAM</name>
<evidence type="ECO:0000256" key="2">
    <source>
        <dbReference type="ARBA" id="ARBA00022857"/>
    </source>
</evidence>
<dbReference type="PROSITE" id="PS00061">
    <property type="entry name" value="ADH_SHORT"/>
    <property type="match status" value="1"/>
</dbReference>
<organism evidence="3 4">
    <name type="scientific">Schizopora paradoxa</name>
    <dbReference type="NCBI Taxonomy" id="27342"/>
    <lineage>
        <taxon>Eukaryota</taxon>
        <taxon>Fungi</taxon>
        <taxon>Dikarya</taxon>
        <taxon>Basidiomycota</taxon>
        <taxon>Agaricomycotina</taxon>
        <taxon>Agaricomycetes</taxon>
        <taxon>Hymenochaetales</taxon>
        <taxon>Schizoporaceae</taxon>
        <taxon>Schizopora</taxon>
    </lineage>
</organism>
<dbReference type="FunCoup" id="A0A0H2RMU2">
    <property type="interactions" value="22"/>
</dbReference>
<dbReference type="GO" id="GO:0006633">
    <property type="term" value="P:fatty acid biosynthetic process"/>
    <property type="evidence" value="ECO:0007669"/>
    <property type="project" value="TreeGrafter"/>
</dbReference>
<protein>
    <submittedName>
        <fullName evidence="3">Acetoin reductase family protein</fullName>
    </submittedName>
</protein>
<dbReference type="FunFam" id="3.40.50.720:FF:000084">
    <property type="entry name" value="Short-chain dehydrogenase reductase"/>
    <property type="match status" value="1"/>
</dbReference>
<dbReference type="PRINTS" id="PR00081">
    <property type="entry name" value="GDHRDH"/>
</dbReference>
<dbReference type="InterPro" id="IPR020904">
    <property type="entry name" value="Sc_DH/Rdtase_CS"/>
</dbReference>
<dbReference type="STRING" id="27342.A0A0H2RMU2"/>
<gene>
    <name evidence="3" type="ORF">SCHPADRAFT_915349</name>
</gene>
<dbReference type="GO" id="GO:0048038">
    <property type="term" value="F:quinone binding"/>
    <property type="evidence" value="ECO:0007669"/>
    <property type="project" value="TreeGrafter"/>
</dbReference>
<dbReference type="Pfam" id="PF13561">
    <property type="entry name" value="adh_short_C2"/>
    <property type="match status" value="1"/>
</dbReference>
<evidence type="ECO:0000313" key="4">
    <source>
        <dbReference type="Proteomes" id="UP000053477"/>
    </source>
</evidence>
<accession>A0A0H2RMU2</accession>
<comment type="similarity">
    <text evidence="1">Belongs to the short-chain dehydrogenases/reductases (SDR) family.</text>
</comment>
<dbReference type="AlphaFoldDB" id="A0A0H2RMU2"/>
<dbReference type="InterPro" id="IPR036291">
    <property type="entry name" value="NAD(P)-bd_dom_sf"/>
</dbReference>
<dbReference type="PANTHER" id="PTHR42760">
    <property type="entry name" value="SHORT-CHAIN DEHYDROGENASES/REDUCTASES FAMILY MEMBER"/>
    <property type="match status" value="1"/>
</dbReference>
<sequence>MASPTSDPSRVAIITGAAGDIGKVIATRLASDGFAVALSDLPNRSTELNALVTEIVATGAKAIAVTGDVTVEKDVETMVETTVKNLGSLDVMVANAAVFKGVFLDQMDTETWDKIFAVNTRGMMFCYKWAAKQMIKQGKGGKLIGAPLCAAYCASKFAVRGLTQVAAIEYARFGITANAYAPGFIEGTQLWKELQDTAEAEMGLPEGAFKTQIASNMIKLGRLGTTTDIAGLVSFFASKDSDYITGQTFSSDGGMHMS</sequence>